<keyword evidence="2" id="KW-1185">Reference proteome</keyword>
<organism evidence="1 2">
    <name type="scientific">Solanum commersonii</name>
    <name type="common">Commerson's wild potato</name>
    <name type="synonym">Commerson's nightshade</name>
    <dbReference type="NCBI Taxonomy" id="4109"/>
    <lineage>
        <taxon>Eukaryota</taxon>
        <taxon>Viridiplantae</taxon>
        <taxon>Streptophyta</taxon>
        <taxon>Embryophyta</taxon>
        <taxon>Tracheophyta</taxon>
        <taxon>Spermatophyta</taxon>
        <taxon>Magnoliopsida</taxon>
        <taxon>eudicotyledons</taxon>
        <taxon>Gunneridae</taxon>
        <taxon>Pentapetalae</taxon>
        <taxon>asterids</taxon>
        <taxon>lamiids</taxon>
        <taxon>Solanales</taxon>
        <taxon>Solanaceae</taxon>
        <taxon>Solanoideae</taxon>
        <taxon>Solaneae</taxon>
        <taxon>Solanum</taxon>
    </lineage>
</organism>
<dbReference type="AlphaFoldDB" id="A0A9J6A9F1"/>
<comment type="caution">
    <text evidence="1">The sequence shown here is derived from an EMBL/GenBank/DDBJ whole genome shotgun (WGS) entry which is preliminary data.</text>
</comment>
<dbReference type="Proteomes" id="UP000824120">
    <property type="component" value="Chromosome 2"/>
</dbReference>
<gene>
    <name evidence="1" type="ORF">H5410_006274</name>
</gene>
<protein>
    <submittedName>
        <fullName evidence="1">Uncharacterized protein</fullName>
    </submittedName>
</protein>
<evidence type="ECO:0000313" key="2">
    <source>
        <dbReference type="Proteomes" id="UP000824120"/>
    </source>
</evidence>
<evidence type="ECO:0000313" key="1">
    <source>
        <dbReference type="EMBL" id="KAG5621056.1"/>
    </source>
</evidence>
<reference evidence="1 2" key="1">
    <citation type="submission" date="2020-09" db="EMBL/GenBank/DDBJ databases">
        <title>De no assembly of potato wild relative species, Solanum commersonii.</title>
        <authorList>
            <person name="Cho K."/>
        </authorList>
    </citation>
    <scope>NUCLEOTIDE SEQUENCE [LARGE SCALE GENOMIC DNA]</scope>
    <source>
        <strain evidence="1">LZ3.2</strain>
        <tissue evidence="1">Leaf</tissue>
    </source>
</reference>
<proteinExistence type="predicted"/>
<name>A0A9J6A9F1_SOLCO</name>
<sequence>MVLPAADPHSSVRLNIRAQCLEFESLRVLSFFLPLKISLLSTVNPLYVEDVEELVCPGNHEPSRYKKVLIKKVFKVCCSCNGLALLLIDGYLLL</sequence>
<dbReference type="EMBL" id="JACXVP010000002">
    <property type="protein sequence ID" value="KAG5621056.1"/>
    <property type="molecule type" value="Genomic_DNA"/>
</dbReference>
<accession>A0A9J6A9F1</accession>